<keyword evidence="2" id="KW-1185">Reference proteome</keyword>
<sequence length="80" mass="9157">MNKRKPTYQNEPLGKLAVVPDFLPAPEALILKEEAVKVTLSLSKKSVDFFKETANKHHTGYQKMIRNLLDQYAEHFSGRV</sequence>
<dbReference type="RefSeq" id="WP_006682577.1">
    <property type="nucleotide sequence ID" value="NZ_CAFB01000040.1"/>
</dbReference>
<accession>G2J9C9</accession>
<comment type="caution">
    <text evidence="1">The sequence shown here is derived from an EMBL/GenBank/DDBJ whole genome shotgun (WGS) entry which is preliminary data.</text>
</comment>
<evidence type="ECO:0008006" key="3">
    <source>
        <dbReference type="Google" id="ProtNLM"/>
    </source>
</evidence>
<reference evidence="1 2" key="1">
    <citation type="submission" date="2011-08" db="EMBL/GenBank/DDBJ databases">
        <title>The genome of the obligate endobacterium of an arbuscular mycorrhizal fungus reveals an interphylum network of nutritional interactions.</title>
        <authorList>
            <person name="Ghignone S."/>
            <person name="Salvioli A."/>
            <person name="Anca I."/>
            <person name="Lumini E."/>
            <person name="Ortu G."/>
            <person name="Petiti L."/>
            <person name="Cruveiller S."/>
            <person name="Bianciotto V."/>
            <person name="Piffanelli P."/>
            <person name="Lanfranco L."/>
            <person name="Bonfante P."/>
        </authorList>
    </citation>
    <scope>NUCLEOTIDE SEQUENCE [LARGE SCALE GENOMIC DNA]</scope>
    <source>
        <strain evidence="1 2">BEG34</strain>
    </source>
</reference>
<name>G2J9C9_9BURK</name>
<dbReference type="AlphaFoldDB" id="G2J9C9"/>
<dbReference type="OrthoDB" id="332164at2"/>
<evidence type="ECO:0000313" key="2">
    <source>
        <dbReference type="Proteomes" id="UP000054051"/>
    </source>
</evidence>
<evidence type="ECO:0000313" key="1">
    <source>
        <dbReference type="EMBL" id="CCD29376.1"/>
    </source>
</evidence>
<organism evidence="1 2">
    <name type="scientific">Candidatus Glomeribacter gigasporarum BEG34</name>
    <dbReference type="NCBI Taxonomy" id="1070319"/>
    <lineage>
        <taxon>Bacteria</taxon>
        <taxon>Pseudomonadati</taxon>
        <taxon>Pseudomonadota</taxon>
        <taxon>Betaproteobacteria</taxon>
        <taxon>Burkholderiales</taxon>
        <taxon>Burkholderiaceae</taxon>
        <taxon>Candidatus Glomeribacter</taxon>
    </lineage>
</organism>
<dbReference type="eggNOG" id="COG5304">
    <property type="taxonomic scope" value="Bacteria"/>
</dbReference>
<dbReference type="Proteomes" id="UP000054051">
    <property type="component" value="Unassembled WGS sequence"/>
</dbReference>
<gene>
    <name evidence="1" type="ORF">CAGGBEG34_230013</name>
</gene>
<protein>
    <recommendedName>
        <fullName evidence="3">CopG family transcriptional regulator</fullName>
    </recommendedName>
</protein>
<dbReference type="EMBL" id="CAFB01000040">
    <property type="protein sequence ID" value="CCD29376.1"/>
    <property type="molecule type" value="Genomic_DNA"/>
</dbReference>
<proteinExistence type="predicted"/>